<organism evidence="11 12">
    <name type="scientific">Aquamicrobium ahrensii</name>
    <dbReference type="NCBI Taxonomy" id="469551"/>
    <lineage>
        <taxon>Bacteria</taxon>
        <taxon>Pseudomonadati</taxon>
        <taxon>Pseudomonadota</taxon>
        <taxon>Alphaproteobacteria</taxon>
        <taxon>Hyphomicrobiales</taxon>
        <taxon>Phyllobacteriaceae</taxon>
        <taxon>Aquamicrobium</taxon>
    </lineage>
</organism>
<evidence type="ECO:0000256" key="2">
    <source>
        <dbReference type="ARBA" id="ARBA00022603"/>
    </source>
</evidence>
<protein>
    <recommendedName>
        <fullName evidence="9">Methyltransferase</fullName>
        <ecNumber evidence="9">2.1.1.-</ecNumber>
    </recommendedName>
</protein>
<feature type="domain" description="DNA methylase N-4/N-6" evidence="10">
    <location>
        <begin position="76"/>
        <end position="320"/>
    </location>
</feature>
<keyword evidence="6" id="KW-0238">DNA-binding</keyword>
<dbReference type="Gene3D" id="3.40.50.150">
    <property type="entry name" value="Vaccinia Virus protein VP39"/>
    <property type="match status" value="1"/>
</dbReference>
<keyword evidence="2 11" id="KW-0489">Methyltransferase</keyword>
<gene>
    <name evidence="11" type="ORF">ABID44_001702</name>
</gene>
<keyword evidence="3 11" id="KW-0808">Transferase</keyword>
<evidence type="ECO:0000256" key="6">
    <source>
        <dbReference type="ARBA" id="ARBA00023125"/>
    </source>
</evidence>
<dbReference type="PROSITE" id="PS00093">
    <property type="entry name" value="N4_MTASE"/>
    <property type="match status" value="1"/>
</dbReference>
<dbReference type="SUPFAM" id="SSF53335">
    <property type="entry name" value="S-adenosyl-L-methionine-dependent methyltransferases"/>
    <property type="match status" value="1"/>
</dbReference>
<dbReference type="RefSeq" id="WP_354151247.1">
    <property type="nucleotide sequence ID" value="NZ_JBEPMN010000004.1"/>
</dbReference>
<dbReference type="Pfam" id="PF01555">
    <property type="entry name" value="N6_N4_Mtase"/>
    <property type="match status" value="1"/>
</dbReference>
<keyword evidence="4" id="KW-0949">S-adenosyl-L-methionine</keyword>
<evidence type="ECO:0000256" key="4">
    <source>
        <dbReference type="ARBA" id="ARBA00022691"/>
    </source>
</evidence>
<comment type="caution">
    <text evidence="11">The sequence shown here is derived from an EMBL/GenBank/DDBJ whole genome shotgun (WGS) entry which is preliminary data.</text>
</comment>
<dbReference type="InterPro" id="IPR001091">
    <property type="entry name" value="RM_Methyltransferase"/>
</dbReference>
<dbReference type="InterPro" id="IPR017985">
    <property type="entry name" value="MeTrfase_CN4_CS"/>
</dbReference>
<evidence type="ECO:0000256" key="5">
    <source>
        <dbReference type="ARBA" id="ARBA00022747"/>
    </source>
</evidence>
<dbReference type="InterPro" id="IPR029063">
    <property type="entry name" value="SAM-dependent_MTases_sf"/>
</dbReference>
<dbReference type="InterPro" id="IPR002941">
    <property type="entry name" value="DNA_methylase_N4/N6"/>
</dbReference>
<comment type="catalytic activity">
    <reaction evidence="7">
        <text>a 2'-deoxyadenosine in DNA + S-adenosyl-L-methionine = an N(6)-methyl-2'-deoxyadenosine in DNA + S-adenosyl-L-homocysteine + H(+)</text>
        <dbReference type="Rhea" id="RHEA:15197"/>
        <dbReference type="Rhea" id="RHEA-COMP:12418"/>
        <dbReference type="Rhea" id="RHEA-COMP:12419"/>
        <dbReference type="ChEBI" id="CHEBI:15378"/>
        <dbReference type="ChEBI" id="CHEBI:57856"/>
        <dbReference type="ChEBI" id="CHEBI:59789"/>
        <dbReference type="ChEBI" id="CHEBI:90615"/>
        <dbReference type="ChEBI" id="CHEBI:90616"/>
        <dbReference type="EC" id="2.1.1.72"/>
    </reaction>
</comment>
<dbReference type="GO" id="GO:0032259">
    <property type="term" value="P:methylation"/>
    <property type="evidence" value="ECO:0007669"/>
    <property type="project" value="UniProtKB-KW"/>
</dbReference>
<evidence type="ECO:0000256" key="9">
    <source>
        <dbReference type="RuleBase" id="RU362026"/>
    </source>
</evidence>
<comment type="similarity">
    <text evidence="1">Belongs to the N(4)/N(6)-methyltransferase family. N(4) subfamily.</text>
</comment>
<dbReference type="EMBL" id="JBEPMN010000004">
    <property type="protein sequence ID" value="MET3661382.1"/>
    <property type="molecule type" value="Genomic_DNA"/>
</dbReference>
<evidence type="ECO:0000256" key="8">
    <source>
        <dbReference type="ARBA" id="ARBA00049120"/>
    </source>
</evidence>
<comment type="catalytic activity">
    <reaction evidence="8">
        <text>a 2'-deoxycytidine in DNA + S-adenosyl-L-methionine = an N(4)-methyl-2'-deoxycytidine in DNA + S-adenosyl-L-homocysteine + H(+)</text>
        <dbReference type="Rhea" id="RHEA:16857"/>
        <dbReference type="Rhea" id="RHEA-COMP:11369"/>
        <dbReference type="Rhea" id="RHEA-COMP:13674"/>
        <dbReference type="ChEBI" id="CHEBI:15378"/>
        <dbReference type="ChEBI" id="CHEBI:57856"/>
        <dbReference type="ChEBI" id="CHEBI:59789"/>
        <dbReference type="ChEBI" id="CHEBI:85452"/>
        <dbReference type="ChEBI" id="CHEBI:137933"/>
        <dbReference type="EC" id="2.1.1.113"/>
    </reaction>
</comment>
<dbReference type="GO" id="GO:0009007">
    <property type="term" value="F:site-specific DNA-methyltransferase (adenine-specific) activity"/>
    <property type="evidence" value="ECO:0007669"/>
    <property type="project" value="UniProtKB-EC"/>
</dbReference>
<proteinExistence type="inferred from homology"/>
<keyword evidence="5" id="KW-0680">Restriction system</keyword>
<reference evidence="11 12" key="1">
    <citation type="submission" date="2024-06" db="EMBL/GenBank/DDBJ databases">
        <title>Genomic Encyclopedia of Type Strains, Phase IV (KMG-IV): sequencing the most valuable type-strain genomes for metagenomic binning, comparative biology and taxonomic classification.</title>
        <authorList>
            <person name="Goeker M."/>
        </authorList>
    </citation>
    <scope>NUCLEOTIDE SEQUENCE [LARGE SCALE GENOMIC DNA]</scope>
    <source>
        <strain evidence="11 12">DSM 19730</strain>
    </source>
</reference>
<evidence type="ECO:0000259" key="10">
    <source>
        <dbReference type="Pfam" id="PF01555"/>
    </source>
</evidence>
<evidence type="ECO:0000256" key="7">
    <source>
        <dbReference type="ARBA" id="ARBA00047942"/>
    </source>
</evidence>
<dbReference type="Proteomes" id="UP001549143">
    <property type="component" value="Unassembled WGS sequence"/>
</dbReference>
<dbReference type="CDD" id="cd02440">
    <property type="entry name" value="AdoMet_MTases"/>
    <property type="match status" value="1"/>
</dbReference>
<evidence type="ECO:0000256" key="3">
    <source>
        <dbReference type="ARBA" id="ARBA00022679"/>
    </source>
</evidence>
<evidence type="ECO:0000313" key="12">
    <source>
        <dbReference type="Proteomes" id="UP001549143"/>
    </source>
</evidence>
<evidence type="ECO:0000313" key="11">
    <source>
        <dbReference type="EMBL" id="MET3661382.1"/>
    </source>
</evidence>
<sequence>MSTANEPVLRVVEAHTEPNRPMTKANEAMHPKVMSEAGFTAKMLTDAAYYSDDTALVLHMDVRDGLKLLADAGVKVNCIVTSPPFYGQRDYEVERQIGLEEHPSQFIASLADVFDAAGNVLADNGSLWVNIGDTYWSGKGEHRSGEAKQSARRFGIRPQDKKGDGKWCVPKQLLLIPHRFAIALQDRGWLVRNDNVWVKPNPTPDQVRDRCSMSHEYVFHFVKERWYYFDKNSVGRTTDSGTVLPPLDTWEIQPVRGQPGRHKARFSEELVRIPVLTTTPPRGVVLDPFAGSGTSLVFARKHGFRVIGIDANKEYCDLMVEQLKRVAEEEDQEQE</sequence>
<accession>A0ABV2KKK7</accession>
<keyword evidence="12" id="KW-1185">Reference proteome</keyword>
<name>A0ABV2KKK7_9HYPH</name>
<evidence type="ECO:0000256" key="1">
    <source>
        <dbReference type="ARBA" id="ARBA00010203"/>
    </source>
</evidence>
<dbReference type="EC" id="2.1.1.-" evidence="9"/>
<dbReference type="PRINTS" id="PR00508">
    <property type="entry name" value="S21N4MTFRASE"/>
</dbReference>